<keyword evidence="3" id="KW-1185">Reference proteome</keyword>
<reference evidence="2 3" key="1">
    <citation type="submission" date="2020-07" db="EMBL/GenBank/DDBJ databases">
        <title>Sequencing the genomes of 1000 actinobacteria strains.</title>
        <authorList>
            <person name="Klenk H.-P."/>
        </authorList>
    </citation>
    <scope>NUCLEOTIDE SEQUENCE [LARGE SCALE GENOMIC DNA]</scope>
    <source>
        <strain evidence="2 3">DSM 23737</strain>
    </source>
</reference>
<sequence>MTSPWLADSDVVAQTQIRSLVRESWERAQKVRLDPERLLSPLEFERDELGDYRQAHPLATVMPVIRKLLVQDADNDSGMLVAVGDAMGRLLWVEGDTGLKRRAEAMMFVEGADWSEDAAGTSAPGTALALNHGIQIRRDEHFNRLVHAWSCTAVPVHDPETRNIIGVIDITGDEQAVDRHTMPLMEATAHAVETELMLQRFRMRAEGISGLGSPSGTEHSPMIFFDSSLATLDVRSKPGTARGVVRVHKALRPTLHILGRDTALLSVAGKTLELTPRHAEIVTLLSRSRSGLSAERLTELLHGSPEGVATVRSEMVRLRRVIDNFQRGLSPTSKPYRLPEPLELDAQQVVALLNRGAHRAAFAAYRGAILPRSQAPGIQDIRDDVAGRLREAMLADASAELLLEYAQSEGALDDLEVWRTVLKLLPAKSPKRAGVVAQIERLESP</sequence>
<dbReference type="InterPro" id="IPR029016">
    <property type="entry name" value="GAF-like_dom_sf"/>
</dbReference>
<dbReference type="Gene3D" id="3.30.450.40">
    <property type="match status" value="1"/>
</dbReference>
<dbReference type="Proteomes" id="UP000524237">
    <property type="component" value="Unassembled WGS sequence"/>
</dbReference>
<gene>
    <name evidence="2" type="ORF">FB555_001915</name>
</gene>
<dbReference type="InterPro" id="IPR003018">
    <property type="entry name" value="GAF"/>
</dbReference>
<organism evidence="2 3">
    <name type="scientific">Alpinimonas psychrophila</name>
    <dbReference type="NCBI Taxonomy" id="748908"/>
    <lineage>
        <taxon>Bacteria</taxon>
        <taxon>Bacillati</taxon>
        <taxon>Actinomycetota</taxon>
        <taxon>Actinomycetes</taxon>
        <taxon>Micrococcales</taxon>
        <taxon>Microbacteriaceae</taxon>
        <taxon>Alpinimonas</taxon>
    </lineage>
</organism>
<accession>A0A7W3JV44</accession>
<evidence type="ECO:0000313" key="3">
    <source>
        <dbReference type="Proteomes" id="UP000524237"/>
    </source>
</evidence>
<comment type="caution">
    <text evidence="2">The sequence shown here is derived from an EMBL/GenBank/DDBJ whole genome shotgun (WGS) entry which is preliminary data.</text>
</comment>
<dbReference type="EMBL" id="JACGWU010000007">
    <property type="protein sequence ID" value="MBA8829799.1"/>
    <property type="molecule type" value="Genomic_DNA"/>
</dbReference>
<feature type="domain" description="GAF" evidence="1">
    <location>
        <begin position="96"/>
        <end position="196"/>
    </location>
</feature>
<dbReference type="Pfam" id="PF01590">
    <property type="entry name" value="GAF"/>
    <property type="match status" value="1"/>
</dbReference>
<evidence type="ECO:0000259" key="1">
    <source>
        <dbReference type="Pfam" id="PF01590"/>
    </source>
</evidence>
<proteinExistence type="predicted"/>
<protein>
    <submittedName>
        <fullName evidence="2">Transcriptional regulator of acetoin/glycerol metabolism</fullName>
    </submittedName>
</protein>
<name>A0A7W3JV44_9MICO</name>
<evidence type="ECO:0000313" key="2">
    <source>
        <dbReference type="EMBL" id="MBA8829799.1"/>
    </source>
</evidence>
<dbReference type="AlphaFoldDB" id="A0A7W3JV44"/>
<dbReference type="RefSeq" id="WP_182485220.1">
    <property type="nucleotide sequence ID" value="NZ_JACGWU010000007.1"/>
</dbReference>